<dbReference type="Proteomes" id="UP000184383">
    <property type="component" value="Unassembled WGS sequence"/>
</dbReference>
<proteinExistence type="predicted"/>
<evidence type="ECO:0000256" key="1">
    <source>
        <dbReference type="ARBA" id="ARBA00023002"/>
    </source>
</evidence>
<gene>
    <name evidence="3" type="ORF">ASPWEDRAFT_106085</name>
</gene>
<dbReference type="GeneID" id="63743632"/>
<protein>
    <recommendedName>
        <fullName evidence="2">TauD/TfdA-like domain-containing protein</fullName>
    </recommendedName>
</protein>
<name>A0A1L9RYD2_ASPWE</name>
<dbReference type="InterPro" id="IPR003819">
    <property type="entry name" value="TauD/TfdA-like"/>
</dbReference>
<dbReference type="STRING" id="1073089.A0A1L9RYD2"/>
<accession>A0A1L9RYD2</accession>
<evidence type="ECO:0000313" key="4">
    <source>
        <dbReference type="Proteomes" id="UP000184383"/>
    </source>
</evidence>
<dbReference type="SUPFAM" id="SSF51197">
    <property type="entry name" value="Clavaminate synthase-like"/>
    <property type="match status" value="1"/>
</dbReference>
<dbReference type="EMBL" id="KV878210">
    <property type="protein sequence ID" value="OJJ39939.1"/>
    <property type="molecule type" value="Genomic_DNA"/>
</dbReference>
<dbReference type="InterPro" id="IPR042098">
    <property type="entry name" value="TauD-like_sf"/>
</dbReference>
<dbReference type="Gene3D" id="3.60.130.10">
    <property type="entry name" value="Clavaminate synthase-like"/>
    <property type="match status" value="1"/>
</dbReference>
<keyword evidence="4" id="KW-1185">Reference proteome</keyword>
<organism evidence="3 4">
    <name type="scientific">Aspergillus wentii DTO 134E9</name>
    <dbReference type="NCBI Taxonomy" id="1073089"/>
    <lineage>
        <taxon>Eukaryota</taxon>
        <taxon>Fungi</taxon>
        <taxon>Dikarya</taxon>
        <taxon>Ascomycota</taxon>
        <taxon>Pezizomycotina</taxon>
        <taxon>Eurotiomycetes</taxon>
        <taxon>Eurotiomycetidae</taxon>
        <taxon>Eurotiales</taxon>
        <taxon>Aspergillaceae</taxon>
        <taxon>Aspergillus</taxon>
        <taxon>Aspergillus subgen. Cremei</taxon>
    </lineage>
</organism>
<dbReference type="VEuPathDB" id="FungiDB:ASPWEDRAFT_106085"/>
<dbReference type="FunFam" id="3.60.130.10:FF:000011">
    <property type="entry name" value="Taurine catabolism dioxygenase TauD"/>
    <property type="match status" value="1"/>
</dbReference>
<reference evidence="4" key="1">
    <citation type="journal article" date="2017" name="Genome Biol.">
        <title>Comparative genomics reveals high biological diversity and specific adaptations in the industrially and medically important fungal genus Aspergillus.</title>
        <authorList>
            <person name="de Vries R.P."/>
            <person name="Riley R."/>
            <person name="Wiebenga A."/>
            <person name="Aguilar-Osorio G."/>
            <person name="Amillis S."/>
            <person name="Uchima C.A."/>
            <person name="Anderluh G."/>
            <person name="Asadollahi M."/>
            <person name="Askin M."/>
            <person name="Barry K."/>
            <person name="Battaglia E."/>
            <person name="Bayram O."/>
            <person name="Benocci T."/>
            <person name="Braus-Stromeyer S.A."/>
            <person name="Caldana C."/>
            <person name="Canovas D."/>
            <person name="Cerqueira G.C."/>
            <person name="Chen F."/>
            <person name="Chen W."/>
            <person name="Choi C."/>
            <person name="Clum A."/>
            <person name="Dos Santos R.A."/>
            <person name="Damasio A.R."/>
            <person name="Diallinas G."/>
            <person name="Emri T."/>
            <person name="Fekete E."/>
            <person name="Flipphi M."/>
            <person name="Freyberg S."/>
            <person name="Gallo A."/>
            <person name="Gournas C."/>
            <person name="Habgood R."/>
            <person name="Hainaut M."/>
            <person name="Harispe M.L."/>
            <person name="Henrissat B."/>
            <person name="Hilden K.S."/>
            <person name="Hope R."/>
            <person name="Hossain A."/>
            <person name="Karabika E."/>
            <person name="Karaffa L."/>
            <person name="Karanyi Z."/>
            <person name="Krasevec N."/>
            <person name="Kuo A."/>
            <person name="Kusch H."/>
            <person name="LaButti K."/>
            <person name="Lagendijk E.L."/>
            <person name="Lapidus A."/>
            <person name="Levasseur A."/>
            <person name="Lindquist E."/>
            <person name="Lipzen A."/>
            <person name="Logrieco A.F."/>
            <person name="MacCabe A."/>
            <person name="Maekelae M.R."/>
            <person name="Malavazi I."/>
            <person name="Melin P."/>
            <person name="Meyer V."/>
            <person name="Mielnichuk N."/>
            <person name="Miskei M."/>
            <person name="Molnar A.P."/>
            <person name="Mule G."/>
            <person name="Ngan C.Y."/>
            <person name="Orejas M."/>
            <person name="Orosz E."/>
            <person name="Ouedraogo J.P."/>
            <person name="Overkamp K.M."/>
            <person name="Park H.-S."/>
            <person name="Perrone G."/>
            <person name="Piumi F."/>
            <person name="Punt P.J."/>
            <person name="Ram A.F."/>
            <person name="Ramon A."/>
            <person name="Rauscher S."/>
            <person name="Record E."/>
            <person name="Riano-Pachon D.M."/>
            <person name="Robert V."/>
            <person name="Roehrig J."/>
            <person name="Ruller R."/>
            <person name="Salamov A."/>
            <person name="Salih N.S."/>
            <person name="Samson R.A."/>
            <person name="Sandor E."/>
            <person name="Sanguinetti M."/>
            <person name="Schuetze T."/>
            <person name="Sepcic K."/>
            <person name="Shelest E."/>
            <person name="Sherlock G."/>
            <person name="Sophianopoulou V."/>
            <person name="Squina F.M."/>
            <person name="Sun H."/>
            <person name="Susca A."/>
            <person name="Todd R.B."/>
            <person name="Tsang A."/>
            <person name="Unkles S.E."/>
            <person name="van de Wiele N."/>
            <person name="van Rossen-Uffink D."/>
            <person name="Oliveira J.V."/>
            <person name="Vesth T.C."/>
            <person name="Visser J."/>
            <person name="Yu J.-H."/>
            <person name="Zhou M."/>
            <person name="Andersen M.R."/>
            <person name="Archer D.B."/>
            <person name="Baker S.E."/>
            <person name="Benoit I."/>
            <person name="Brakhage A.A."/>
            <person name="Braus G.H."/>
            <person name="Fischer R."/>
            <person name="Frisvad J.C."/>
            <person name="Goldman G.H."/>
            <person name="Houbraken J."/>
            <person name="Oakley B."/>
            <person name="Pocsi I."/>
            <person name="Scazzocchio C."/>
            <person name="Seiboth B."/>
            <person name="vanKuyk P.A."/>
            <person name="Wortman J."/>
            <person name="Dyer P.S."/>
            <person name="Grigoriev I.V."/>
        </authorList>
    </citation>
    <scope>NUCLEOTIDE SEQUENCE [LARGE SCALE GENOMIC DNA]</scope>
    <source>
        <strain evidence="4">DTO 134E9</strain>
    </source>
</reference>
<dbReference type="Pfam" id="PF02668">
    <property type="entry name" value="TauD"/>
    <property type="match status" value="1"/>
</dbReference>
<dbReference type="GO" id="GO:0016491">
    <property type="term" value="F:oxidoreductase activity"/>
    <property type="evidence" value="ECO:0007669"/>
    <property type="project" value="UniProtKB-KW"/>
</dbReference>
<sequence length="398" mass="44991">MATVTLTQPDIQYHPDYEKYKQRSLRRKETESLPTTVPAGFPEQLSSSLVWEGKDVEKRDDWIYHLNDAQLDEIDAALHSFKALNLPLGAINQSTFSLPNLHPILRDLSREIHLGRGFFVLRGLRIDAYSREDNIIIYTGVSSHIGNIRGRQQNTRLANGTSPVISHIKDLTSTVEKGKIGAPSNTADKQVFHTDAGDIISLLCLNPAAKGGESHISSSWLVYNILAKERPDLIHTLSQDWPVDGFDNPKKPFTTRPLLYHQPATASTPERVLIQYARRYFTGFLAQPRSTNIPPISEAQAEALDALHFLAEEHSASLDFQKGDVQYVNNLSIFHARNGFVDAPGQERHLLRLWLRDPEYAWETPAPLTDRWDTVYKDVTVEEQTFPLDPILRRNIGS</sequence>
<dbReference type="PANTHER" id="PTHR10696">
    <property type="entry name" value="GAMMA-BUTYROBETAINE HYDROXYLASE-RELATED"/>
    <property type="match status" value="1"/>
</dbReference>
<feature type="domain" description="TauD/TfdA-like" evidence="2">
    <location>
        <begin position="87"/>
        <end position="354"/>
    </location>
</feature>
<evidence type="ECO:0000259" key="2">
    <source>
        <dbReference type="Pfam" id="PF02668"/>
    </source>
</evidence>
<evidence type="ECO:0000313" key="3">
    <source>
        <dbReference type="EMBL" id="OJJ39939.1"/>
    </source>
</evidence>
<dbReference type="RefSeq" id="XP_040693615.1">
    <property type="nucleotide sequence ID" value="XM_040827784.1"/>
</dbReference>
<dbReference type="InterPro" id="IPR050411">
    <property type="entry name" value="AlphaKG_dependent_hydroxylases"/>
</dbReference>
<dbReference type="PANTHER" id="PTHR10696:SF54">
    <property type="entry name" value="FAMILY OXIDOREDUCTASE, PUTATIVE (AFU_ORTHOLOGUE AFUA_4G13850)-RELATED"/>
    <property type="match status" value="1"/>
</dbReference>
<keyword evidence="1" id="KW-0560">Oxidoreductase</keyword>
<dbReference type="AlphaFoldDB" id="A0A1L9RYD2"/>
<dbReference type="OrthoDB" id="272271at2759"/>